<comment type="subcellular location">
    <subcellularLocation>
        <location evidence="1 6">Nucleus</location>
    </subcellularLocation>
</comment>
<dbReference type="KEGG" id="cme:CYME_CMT286C"/>
<dbReference type="Gene3D" id="3.10.450.580">
    <property type="entry name" value="Mediator complex, subunit Med6"/>
    <property type="match status" value="1"/>
</dbReference>
<keyword evidence="4 6" id="KW-0804">Transcription</keyword>
<reference evidence="7 8" key="1">
    <citation type="journal article" date="2004" name="Nature">
        <title>Genome sequence of the ultrasmall unicellular red alga Cyanidioschyzon merolae 10D.</title>
        <authorList>
            <person name="Matsuzaki M."/>
            <person name="Misumi O."/>
            <person name="Shin-i T."/>
            <person name="Maruyama S."/>
            <person name="Takahara M."/>
            <person name="Miyagishima S."/>
            <person name="Mori T."/>
            <person name="Nishida K."/>
            <person name="Yagisawa F."/>
            <person name="Nishida K."/>
            <person name="Yoshida Y."/>
            <person name="Nishimura Y."/>
            <person name="Nakao S."/>
            <person name="Kobayashi T."/>
            <person name="Momoyama Y."/>
            <person name="Higashiyama T."/>
            <person name="Minoda A."/>
            <person name="Sano M."/>
            <person name="Nomoto H."/>
            <person name="Oishi K."/>
            <person name="Hayashi H."/>
            <person name="Ohta F."/>
            <person name="Nishizaka S."/>
            <person name="Haga S."/>
            <person name="Miura S."/>
            <person name="Morishita T."/>
            <person name="Kabeya Y."/>
            <person name="Terasawa K."/>
            <person name="Suzuki Y."/>
            <person name="Ishii Y."/>
            <person name="Asakawa S."/>
            <person name="Takano H."/>
            <person name="Ohta N."/>
            <person name="Kuroiwa H."/>
            <person name="Tanaka K."/>
            <person name="Shimizu N."/>
            <person name="Sugano S."/>
            <person name="Sato N."/>
            <person name="Nozaki H."/>
            <person name="Ogasawara N."/>
            <person name="Kohara Y."/>
            <person name="Kuroiwa T."/>
        </authorList>
    </citation>
    <scope>NUCLEOTIDE SEQUENCE [LARGE SCALE GENOMIC DNA]</scope>
    <source>
        <strain evidence="7 8">10D</strain>
    </source>
</reference>
<name>M1VCL4_CYAM1</name>
<dbReference type="PANTHER" id="PTHR13104">
    <property type="entry name" value="MED-6-RELATED"/>
    <property type="match status" value="1"/>
</dbReference>
<dbReference type="eggNOG" id="KOG3169">
    <property type="taxonomic scope" value="Eukaryota"/>
</dbReference>
<proteinExistence type="inferred from homology"/>
<comment type="function">
    <text evidence="6">Component of the Mediator complex, a coactivator involved in the regulated transcription of nearly all RNA polymerase II-dependent genes. Mediator functions as a bridge to convey information from gene-specific regulatory proteins to the basal RNA polymerase II transcription machinery. Mediator is recruited to promoters by direct interactions with regulatory proteins and serves as a scaffold for the assembly of a functional preinitiation complex with RNA polymerase II and the general transcription factors.</text>
</comment>
<dbReference type="GO" id="GO:0016592">
    <property type="term" value="C:mediator complex"/>
    <property type="evidence" value="ECO:0007669"/>
    <property type="project" value="InterPro"/>
</dbReference>
<keyword evidence="3 6" id="KW-0805">Transcription regulation</keyword>
<accession>M1VCL4</accession>
<dbReference type="InterPro" id="IPR038566">
    <property type="entry name" value="Mediator_Med6_sf"/>
</dbReference>
<evidence type="ECO:0000313" key="8">
    <source>
        <dbReference type="Proteomes" id="UP000007014"/>
    </source>
</evidence>
<protein>
    <recommendedName>
        <fullName evidence="6">Mediator of RNA polymerase II transcription subunit 6</fullName>
    </recommendedName>
    <alternativeName>
        <fullName evidence="6">Mediator complex subunit 6</fullName>
    </alternativeName>
</protein>
<dbReference type="OMA" id="MENTCFR"/>
<keyword evidence="8" id="KW-1185">Reference proteome</keyword>
<dbReference type="InterPro" id="IPR007018">
    <property type="entry name" value="Mediator_Med6"/>
</dbReference>
<sequence length="192" mass="22363">MDELNSPLGERAQGASLAHVVWSDPQWLERYPLTFENVLTYFSRSPFYDPTCNNELVRMQMHPELQGEMLYYTQREEELLLGMQGVEYVPLCSSDAHELFIIRKQVRRSADEVHVTNLYYILYGQVYEAPAFSTVLLVRLRQSADFLVRSLGLLRQWLSKKEYGEPGATGHGHEDTLLLQLLRKAQQRNRQL</sequence>
<comment type="similarity">
    <text evidence="2 6">Belongs to the Mediator complex subunit 6 family.</text>
</comment>
<reference evidence="7 8" key="2">
    <citation type="journal article" date="2007" name="BMC Biol.">
        <title>A 100%-complete sequence reveals unusually simple genomic features in the hot-spring red alga Cyanidioschyzon merolae.</title>
        <authorList>
            <person name="Nozaki H."/>
            <person name="Takano H."/>
            <person name="Misumi O."/>
            <person name="Terasawa K."/>
            <person name="Matsuzaki M."/>
            <person name="Maruyama S."/>
            <person name="Nishida K."/>
            <person name="Yagisawa F."/>
            <person name="Yoshida Y."/>
            <person name="Fujiwara T."/>
            <person name="Takio S."/>
            <person name="Tamura K."/>
            <person name="Chung S.J."/>
            <person name="Nakamura S."/>
            <person name="Kuroiwa H."/>
            <person name="Tanaka K."/>
            <person name="Sato N."/>
            <person name="Kuroiwa T."/>
        </authorList>
    </citation>
    <scope>NUCLEOTIDE SEQUENCE [LARGE SCALE GENOMIC DNA]</scope>
    <source>
        <strain evidence="7 8">10D</strain>
    </source>
</reference>
<evidence type="ECO:0000313" key="7">
    <source>
        <dbReference type="EMBL" id="BAM83259.1"/>
    </source>
</evidence>
<dbReference type="OrthoDB" id="344220at2759"/>
<dbReference type="HOGENOM" id="CLU_1417009_0_0_1"/>
<keyword evidence="5 6" id="KW-0539">Nucleus</keyword>
<dbReference type="Proteomes" id="UP000007014">
    <property type="component" value="Chromosome 20"/>
</dbReference>
<dbReference type="GO" id="GO:0003712">
    <property type="term" value="F:transcription coregulator activity"/>
    <property type="evidence" value="ECO:0007669"/>
    <property type="project" value="InterPro"/>
</dbReference>
<dbReference type="STRING" id="280699.M1VCL4"/>
<dbReference type="GeneID" id="16997958"/>
<dbReference type="Pfam" id="PF04934">
    <property type="entry name" value="Med6"/>
    <property type="match status" value="1"/>
</dbReference>
<comment type="subunit">
    <text evidence="6">Component of the Mediator complex.</text>
</comment>
<dbReference type="EMBL" id="AP006502">
    <property type="protein sequence ID" value="BAM83259.1"/>
    <property type="molecule type" value="Genomic_DNA"/>
</dbReference>
<keyword evidence="6" id="KW-0010">Activator</keyword>
<dbReference type="RefSeq" id="XP_005539295.1">
    <property type="nucleotide sequence ID" value="XM_005539238.1"/>
</dbReference>
<gene>
    <name evidence="6" type="primary">MED6</name>
    <name evidence="7" type="ORF">CYME_CMT286C</name>
</gene>
<dbReference type="GO" id="GO:0006357">
    <property type="term" value="P:regulation of transcription by RNA polymerase II"/>
    <property type="evidence" value="ECO:0007669"/>
    <property type="project" value="InterPro"/>
</dbReference>
<evidence type="ECO:0000256" key="6">
    <source>
        <dbReference type="RuleBase" id="RU364143"/>
    </source>
</evidence>
<evidence type="ECO:0000256" key="4">
    <source>
        <dbReference type="ARBA" id="ARBA00023163"/>
    </source>
</evidence>
<evidence type="ECO:0000256" key="2">
    <source>
        <dbReference type="ARBA" id="ARBA00007526"/>
    </source>
</evidence>
<dbReference type="Gramene" id="CMT286CT">
    <property type="protein sequence ID" value="CMT286CT"/>
    <property type="gene ID" value="CMT286C"/>
</dbReference>
<evidence type="ECO:0000256" key="3">
    <source>
        <dbReference type="ARBA" id="ARBA00023015"/>
    </source>
</evidence>
<organism evidence="7 8">
    <name type="scientific">Cyanidioschyzon merolae (strain NIES-3377 / 10D)</name>
    <name type="common">Unicellular red alga</name>
    <dbReference type="NCBI Taxonomy" id="280699"/>
    <lineage>
        <taxon>Eukaryota</taxon>
        <taxon>Rhodophyta</taxon>
        <taxon>Bangiophyceae</taxon>
        <taxon>Cyanidiales</taxon>
        <taxon>Cyanidiaceae</taxon>
        <taxon>Cyanidioschyzon</taxon>
    </lineage>
</organism>
<evidence type="ECO:0000256" key="1">
    <source>
        <dbReference type="ARBA" id="ARBA00004123"/>
    </source>
</evidence>
<evidence type="ECO:0000256" key="5">
    <source>
        <dbReference type="ARBA" id="ARBA00023242"/>
    </source>
</evidence>
<dbReference type="AlphaFoldDB" id="M1VCL4"/>